<reference evidence="1 2" key="1">
    <citation type="journal article" date="2016" name="Stand. Genomic Sci.">
        <title>Complete genome sequence and genomic characterization of Microcystis panniformis FACHB 1757 by third-generation sequencing.</title>
        <authorList>
            <person name="Zhang J.Y."/>
            <person name="Guan R."/>
            <person name="Zhang H.J."/>
            <person name="Li H."/>
            <person name="Xiao P."/>
            <person name="Yu G.L."/>
            <person name="Du L."/>
            <person name="Cao D.M."/>
            <person name="Zhu B.C."/>
            <person name="Li R.H."/>
            <person name="Lu Z.H."/>
        </authorList>
    </citation>
    <scope>NUCLEOTIDE SEQUENCE [LARGE SCALE GENOMIC DNA]</scope>
    <source>
        <strain evidence="1 2">FACHB-1757</strain>
    </source>
</reference>
<dbReference type="Proteomes" id="UP000068167">
    <property type="component" value="Chromosome"/>
</dbReference>
<evidence type="ECO:0000313" key="2">
    <source>
        <dbReference type="Proteomes" id="UP000068167"/>
    </source>
</evidence>
<name>A0A0K1S885_9CHRO</name>
<evidence type="ECO:0008006" key="3">
    <source>
        <dbReference type="Google" id="ProtNLM"/>
    </source>
</evidence>
<dbReference type="PANTHER" id="PTHR37029">
    <property type="entry name" value="SSR1768 PROTEIN"/>
    <property type="match status" value="1"/>
</dbReference>
<dbReference type="KEGG" id="mpk:VL20_5518"/>
<dbReference type="PANTHER" id="PTHR37029:SF1">
    <property type="entry name" value="SSR1768 PROTEIN"/>
    <property type="match status" value="1"/>
</dbReference>
<accession>A0A0K1S885</accession>
<organism evidence="1 2">
    <name type="scientific">Microcystis panniformis FACHB-1757</name>
    <dbReference type="NCBI Taxonomy" id="1638788"/>
    <lineage>
        <taxon>Bacteria</taxon>
        <taxon>Bacillati</taxon>
        <taxon>Cyanobacteriota</taxon>
        <taxon>Cyanophyceae</taxon>
        <taxon>Oscillatoriophycideae</taxon>
        <taxon>Chroococcales</taxon>
        <taxon>Microcystaceae</taxon>
        <taxon>Microcystis</taxon>
    </lineage>
</organism>
<dbReference type="PATRIC" id="fig|1638788.3.peg.5564"/>
<dbReference type="AlphaFoldDB" id="A0A0K1S885"/>
<dbReference type="EMBL" id="CP011339">
    <property type="protein sequence ID" value="AKV70344.1"/>
    <property type="molecule type" value="Genomic_DNA"/>
</dbReference>
<dbReference type="InterPro" id="IPR019270">
    <property type="entry name" value="DUF2283"/>
</dbReference>
<proteinExistence type="predicted"/>
<dbReference type="Pfam" id="PF10049">
    <property type="entry name" value="DUF2283"/>
    <property type="match status" value="1"/>
</dbReference>
<dbReference type="RefSeq" id="WP_052277901.1">
    <property type="nucleotide sequence ID" value="NZ_CP011339.1"/>
</dbReference>
<gene>
    <name evidence="1" type="ORF">VL20_5518</name>
</gene>
<sequence length="74" mass="8188">MKFSYYPETDSLYISLSEKTSTDSQEIAPDIVLDFDSEGKLVGIDIDQASQIVDLTPLETESFPLNSVILAQSK</sequence>
<protein>
    <recommendedName>
        <fullName evidence="3">DUF2283 domain-containing protein</fullName>
    </recommendedName>
</protein>
<keyword evidence="2" id="KW-1185">Reference proteome</keyword>
<evidence type="ECO:0000313" key="1">
    <source>
        <dbReference type="EMBL" id="AKV70344.1"/>
    </source>
</evidence>